<accession>A0ACB1AFM6</accession>
<protein>
    <submittedName>
        <fullName evidence="1">Uncharacterized protein</fullName>
    </submittedName>
</protein>
<proteinExistence type="predicted"/>
<organism evidence="1 2">
    <name type="scientific">Meloidogyne enterolobii</name>
    <name type="common">Root-knot nematode worm</name>
    <name type="synonym">Meloidogyne mayaguensis</name>
    <dbReference type="NCBI Taxonomy" id="390850"/>
    <lineage>
        <taxon>Eukaryota</taxon>
        <taxon>Metazoa</taxon>
        <taxon>Ecdysozoa</taxon>
        <taxon>Nematoda</taxon>
        <taxon>Chromadorea</taxon>
        <taxon>Rhabditida</taxon>
        <taxon>Tylenchina</taxon>
        <taxon>Tylenchomorpha</taxon>
        <taxon>Tylenchoidea</taxon>
        <taxon>Meloidogynidae</taxon>
        <taxon>Meloidogyninae</taxon>
        <taxon>Meloidogyne</taxon>
    </lineage>
</organism>
<evidence type="ECO:0000313" key="2">
    <source>
        <dbReference type="Proteomes" id="UP001497535"/>
    </source>
</evidence>
<gene>
    <name evidence="1" type="ORF">MENTE1834_LOCUS36845</name>
</gene>
<evidence type="ECO:0000313" key="1">
    <source>
        <dbReference type="EMBL" id="CAK5089146.1"/>
    </source>
</evidence>
<keyword evidence="2" id="KW-1185">Reference proteome</keyword>
<name>A0ACB1AFM6_MELEN</name>
<dbReference type="Proteomes" id="UP001497535">
    <property type="component" value="Unassembled WGS sequence"/>
</dbReference>
<sequence length="266" mass="30608">MSEESIVSTENGVVEAEENVQEPALYNYVLTEEQKQRKIKCVTWDDKVVEVEWHLMMQCGAFVLLWESLNLEDSVNSDALDCFHFPLNEITEECFVKVVEWLRNHQGQGPIEIKYDHITGERKWFHLTDWEKNFFEIDDFEFLKEIYLASNFLDVKSLYYYCAQEAARVIMDKSASEIRELLCLPDDLTDDEKREIARQYEYRESPPPAPVVDSRGMEMDEHDLVGTSSSFIPQSSSTSNVVYADVSADKKEVNINLDGPGSSGSS</sequence>
<dbReference type="EMBL" id="CAVMJV010000076">
    <property type="protein sequence ID" value="CAK5089146.1"/>
    <property type="molecule type" value="Genomic_DNA"/>
</dbReference>
<reference evidence="1" key="1">
    <citation type="submission" date="2023-11" db="EMBL/GenBank/DDBJ databases">
        <authorList>
            <person name="Poullet M."/>
        </authorList>
    </citation>
    <scope>NUCLEOTIDE SEQUENCE</scope>
    <source>
        <strain evidence="1">E1834</strain>
    </source>
</reference>
<comment type="caution">
    <text evidence="1">The sequence shown here is derived from an EMBL/GenBank/DDBJ whole genome shotgun (WGS) entry which is preliminary data.</text>
</comment>